<dbReference type="Proteomes" id="UP000295788">
    <property type="component" value="Unassembled WGS sequence"/>
</dbReference>
<evidence type="ECO:0000256" key="4">
    <source>
        <dbReference type="PIRSR" id="PIRSR606225-1"/>
    </source>
</evidence>
<keyword evidence="3 5" id="KW-0413">Isomerase</keyword>
<comment type="function">
    <text evidence="5">Responsible for synthesis of pseudouridine from uracil.</text>
</comment>
<dbReference type="InterPro" id="IPR006145">
    <property type="entry name" value="PsdUridine_synth_RsuA/RluA"/>
</dbReference>
<dbReference type="CDD" id="cd02869">
    <property type="entry name" value="PseudoU_synth_RluA_like"/>
    <property type="match status" value="1"/>
</dbReference>
<dbReference type="SUPFAM" id="SSF55120">
    <property type="entry name" value="Pseudouridine synthase"/>
    <property type="match status" value="1"/>
</dbReference>
<organism evidence="7 8">
    <name type="scientific">Tepidibacillus fermentans</name>
    <dbReference type="NCBI Taxonomy" id="1281767"/>
    <lineage>
        <taxon>Bacteria</taxon>
        <taxon>Bacillati</taxon>
        <taxon>Bacillota</taxon>
        <taxon>Bacilli</taxon>
        <taxon>Bacillales</taxon>
        <taxon>Bacillaceae</taxon>
        <taxon>Tepidibacillus</taxon>
    </lineage>
</organism>
<dbReference type="PROSITE" id="PS01129">
    <property type="entry name" value="PSI_RLU"/>
    <property type="match status" value="1"/>
</dbReference>
<dbReference type="PANTHER" id="PTHR21600">
    <property type="entry name" value="MITOCHONDRIAL RNA PSEUDOURIDINE SYNTHASE"/>
    <property type="match status" value="1"/>
</dbReference>
<name>A0A4R3KIT5_9BACI</name>
<dbReference type="EMBL" id="SMAB01000004">
    <property type="protein sequence ID" value="TCS83495.1"/>
    <property type="molecule type" value="Genomic_DNA"/>
</dbReference>
<comment type="caution">
    <text evidence="7">The sequence shown here is derived from an EMBL/GenBank/DDBJ whole genome shotgun (WGS) entry which is preliminary data.</text>
</comment>
<dbReference type="NCBIfam" id="TIGR00005">
    <property type="entry name" value="rluA_subfam"/>
    <property type="match status" value="1"/>
</dbReference>
<accession>A0A4R3KIT5</accession>
<dbReference type="InterPro" id="IPR050188">
    <property type="entry name" value="RluA_PseudoU_synthase"/>
</dbReference>
<dbReference type="InterPro" id="IPR006224">
    <property type="entry name" value="PsdUridine_synth_RluA-like_CS"/>
</dbReference>
<dbReference type="GO" id="GO:0140098">
    <property type="term" value="F:catalytic activity, acting on RNA"/>
    <property type="evidence" value="ECO:0007669"/>
    <property type="project" value="UniProtKB-ARBA"/>
</dbReference>
<evidence type="ECO:0000256" key="3">
    <source>
        <dbReference type="ARBA" id="ARBA00023235"/>
    </source>
</evidence>
<dbReference type="FunFam" id="3.30.2350.10:FF:000005">
    <property type="entry name" value="Pseudouridine synthase"/>
    <property type="match status" value="1"/>
</dbReference>
<evidence type="ECO:0000259" key="6">
    <source>
        <dbReference type="Pfam" id="PF00849"/>
    </source>
</evidence>
<evidence type="ECO:0000256" key="2">
    <source>
        <dbReference type="ARBA" id="ARBA00010876"/>
    </source>
</evidence>
<dbReference type="GO" id="GO:0003723">
    <property type="term" value="F:RNA binding"/>
    <property type="evidence" value="ECO:0007669"/>
    <property type="project" value="InterPro"/>
</dbReference>
<dbReference type="RefSeq" id="WP_132767370.1">
    <property type="nucleotide sequence ID" value="NZ_SMAB01000004.1"/>
</dbReference>
<dbReference type="Gene3D" id="3.30.2350.10">
    <property type="entry name" value="Pseudouridine synthase"/>
    <property type="match status" value="1"/>
</dbReference>
<comment type="similarity">
    <text evidence="2 5">Belongs to the pseudouridine synthase RluA family.</text>
</comment>
<dbReference type="PANTHER" id="PTHR21600:SF44">
    <property type="entry name" value="RIBOSOMAL LARGE SUBUNIT PSEUDOURIDINE SYNTHASE D"/>
    <property type="match status" value="1"/>
</dbReference>
<dbReference type="AlphaFoldDB" id="A0A4R3KIT5"/>
<proteinExistence type="inferred from homology"/>
<dbReference type="Pfam" id="PF00849">
    <property type="entry name" value="PseudoU_synth_2"/>
    <property type="match status" value="1"/>
</dbReference>
<evidence type="ECO:0000313" key="8">
    <source>
        <dbReference type="Proteomes" id="UP000295788"/>
    </source>
</evidence>
<reference evidence="7 8" key="1">
    <citation type="submission" date="2019-03" db="EMBL/GenBank/DDBJ databases">
        <title>Genomic Encyclopedia of Type Strains, Phase IV (KMG-IV): sequencing the most valuable type-strain genomes for metagenomic binning, comparative biology and taxonomic classification.</title>
        <authorList>
            <person name="Goeker M."/>
        </authorList>
    </citation>
    <scope>NUCLEOTIDE SEQUENCE [LARGE SCALE GENOMIC DNA]</scope>
    <source>
        <strain evidence="7 8">DSM 23802</strain>
    </source>
</reference>
<dbReference type="InterPro" id="IPR020103">
    <property type="entry name" value="PsdUridine_synth_cat_dom_sf"/>
</dbReference>
<keyword evidence="8" id="KW-1185">Reference proteome</keyword>
<comment type="catalytic activity">
    <reaction evidence="1 5">
        <text>a uridine in RNA = a pseudouridine in RNA</text>
        <dbReference type="Rhea" id="RHEA:48348"/>
        <dbReference type="Rhea" id="RHEA-COMP:12068"/>
        <dbReference type="Rhea" id="RHEA-COMP:12069"/>
        <dbReference type="ChEBI" id="CHEBI:65314"/>
        <dbReference type="ChEBI" id="CHEBI:65315"/>
    </reaction>
</comment>
<dbReference type="GO" id="GO:0009982">
    <property type="term" value="F:pseudouridine synthase activity"/>
    <property type="evidence" value="ECO:0007669"/>
    <property type="project" value="InterPro"/>
</dbReference>
<protein>
    <recommendedName>
        <fullName evidence="5">Pseudouridine synthase</fullName>
        <ecNumber evidence="5">5.4.99.-</ecNumber>
    </recommendedName>
</protein>
<sequence length="303" mass="34914">MNPLIQVSIPMEWDGLMIKEILFNHYQFSRKSLSKVKNTKGIYLNGEPVYVTVRVHRGDLLQIYVPIETSEFIPPEPVDFEIVYEDQDIVVVNKPAGIVVHPTKSHPNRTLANGLVYYWKAKGERFRFRPVHRLDRDTSGLLVIAKNQYAHHKLALQLQDRTLKRTYRAIVHGYVAEDKGIIDAPIMKDPEHALRRIVVTDLHPETKPAITYYKVIERFSDATLIELQLATGRTHQIRVHMSYIGHPLVGDELYGGEIGENGMQRQALHAIELEFHHPTTEKSLHYHAPLPLDMQSFLFQHLA</sequence>
<gene>
    <name evidence="7" type="ORF">EDD72_10440</name>
</gene>
<feature type="domain" description="Pseudouridine synthase RsuA/RluA-like" evidence="6">
    <location>
        <begin position="88"/>
        <end position="242"/>
    </location>
</feature>
<evidence type="ECO:0000256" key="1">
    <source>
        <dbReference type="ARBA" id="ARBA00000073"/>
    </source>
</evidence>
<dbReference type="GO" id="GO:0000455">
    <property type="term" value="P:enzyme-directed rRNA pseudouridine synthesis"/>
    <property type="evidence" value="ECO:0007669"/>
    <property type="project" value="TreeGrafter"/>
</dbReference>
<dbReference type="OrthoDB" id="9807829at2"/>
<evidence type="ECO:0000313" key="7">
    <source>
        <dbReference type="EMBL" id="TCS83495.1"/>
    </source>
</evidence>
<dbReference type="EC" id="5.4.99.-" evidence="5"/>
<evidence type="ECO:0000256" key="5">
    <source>
        <dbReference type="RuleBase" id="RU362028"/>
    </source>
</evidence>
<feature type="active site" evidence="4">
    <location>
        <position position="135"/>
    </location>
</feature>
<dbReference type="InterPro" id="IPR006225">
    <property type="entry name" value="PsdUridine_synth_RluC/D"/>
</dbReference>